<evidence type="ECO:0000313" key="3">
    <source>
        <dbReference type="Proteomes" id="UP000515947"/>
    </source>
</evidence>
<accession>A0A7G9REX8</accession>
<feature type="compositionally biased region" description="Acidic residues" evidence="1">
    <location>
        <begin position="311"/>
        <end position="321"/>
    </location>
</feature>
<keyword evidence="3" id="KW-1185">Reference proteome</keyword>
<sequence>MGQQVLIIGRLRPDLGVSGTHEGVPVADVRHPDAVQDAIGRLAGDGDTLLVLCGLDDAAEIRRQLALVSLALPHVTTVLEPMAGSPLAVAAVATLVNDPSRSAGAAGEPDPAAQLRTLDTLREQIWSAVWLPSVSRLSTPAPSLGQHVRSWFGGPGFLAVHGDDARVVPCRGTTLPDTQDAPPGGVLMVADSGAPAWVVPAAMQAVGATSRIDYPSWRDPRDAFGVSACVELVVLPGDLDEAGATGSRAAADPAVAADSEASRECPGCGRRHHRPVCPYCRMVRVAPPDAPGTRPEPDRSDPAAGIPAPENSDDDLQGAQA</sequence>
<feature type="compositionally biased region" description="Low complexity" evidence="1">
    <location>
        <begin position="249"/>
        <end position="259"/>
    </location>
</feature>
<dbReference type="EMBL" id="CP060713">
    <property type="protein sequence ID" value="QNN54153.1"/>
    <property type="molecule type" value="Genomic_DNA"/>
</dbReference>
<gene>
    <name evidence="2" type="ORF">H9L09_07255</name>
</gene>
<proteinExistence type="predicted"/>
<feature type="region of interest" description="Disordered" evidence="1">
    <location>
        <begin position="284"/>
        <end position="321"/>
    </location>
</feature>
<dbReference type="KEGG" id="nmes:H9L09_07255"/>
<dbReference type="RefSeq" id="WP_187579993.1">
    <property type="nucleotide sequence ID" value="NZ_CP060713.1"/>
</dbReference>
<dbReference type="AlphaFoldDB" id="A0A7G9REX8"/>
<dbReference type="Proteomes" id="UP000515947">
    <property type="component" value="Chromosome"/>
</dbReference>
<organism evidence="2 3">
    <name type="scientific">Nocardioides mesophilus</name>
    <dbReference type="NCBI Taxonomy" id="433659"/>
    <lineage>
        <taxon>Bacteria</taxon>
        <taxon>Bacillati</taxon>
        <taxon>Actinomycetota</taxon>
        <taxon>Actinomycetes</taxon>
        <taxon>Propionibacteriales</taxon>
        <taxon>Nocardioidaceae</taxon>
        <taxon>Nocardioides</taxon>
    </lineage>
</organism>
<evidence type="ECO:0000256" key="1">
    <source>
        <dbReference type="SAM" id="MobiDB-lite"/>
    </source>
</evidence>
<reference evidence="2 3" key="1">
    <citation type="submission" date="2020-08" db="EMBL/GenBank/DDBJ databases">
        <title>Genome sequence of Nocardioides mesophilus KACC 16243T.</title>
        <authorList>
            <person name="Hyun D.-W."/>
            <person name="Bae J.-W."/>
        </authorList>
    </citation>
    <scope>NUCLEOTIDE SEQUENCE [LARGE SCALE GENOMIC DNA]</scope>
    <source>
        <strain evidence="2 3">KACC 16243</strain>
    </source>
</reference>
<evidence type="ECO:0000313" key="2">
    <source>
        <dbReference type="EMBL" id="QNN54153.1"/>
    </source>
</evidence>
<protein>
    <submittedName>
        <fullName evidence="2">Uncharacterized protein</fullName>
    </submittedName>
</protein>
<name>A0A7G9REX8_9ACTN</name>
<feature type="region of interest" description="Disordered" evidence="1">
    <location>
        <begin position="241"/>
        <end position="268"/>
    </location>
</feature>